<dbReference type="HAMAP" id="MF_00109">
    <property type="entry name" value="Shikimate_kinase"/>
    <property type="match status" value="1"/>
</dbReference>
<organism evidence="3 4">
    <name type="scientific">Nepenthes gracilis</name>
    <name type="common">Slender pitcher plant</name>
    <dbReference type="NCBI Taxonomy" id="150966"/>
    <lineage>
        <taxon>Eukaryota</taxon>
        <taxon>Viridiplantae</taxon>
        <taxon>Streptophyta</taxon>
        <taxon>Embryophyta</taxon>
        <taxon>Tracheophyta</taxon>
        <taxon>Spermatophyta</taxon>
        <taxon>Magnoliopsida</taxon>
        <taxon>eudicotyledons</taxon>
        <taxon>Gunneridae</taxon>
        <taxon>Pentapetalae</taxon>
        <taxon>Caryophyllales</taxon>
        <taxon>Nepenthaceae</taxon>
        <taxon>Nepenthes</taxon>
    </lineage>
</organism>
<proteinExistence type="inferred from homology"/>
<dbReference type="PRINTS" id="PR01100">
    <property type="entry name" value="SHIKIMTKNASE"/>
</dbReference>
<comment type="subcellular location">
    <subcellularLocation>
        <location evidence="1">Plastid</location>
        <location evidence="1">Chloroplast</location>
    </subcellularLocation>
</comment>
<dbReference type="AlphaFoldDB" id="A0AAD3TA11"/>
<evidence type="ECO:0000256" key="2">
    <source>
        <dbReference type="ARBA" id="ARBA00006997"/>
    </source>
</evidence>
<dbReference type="SUPFAM" id="SSF52540">
    <property type="entry name" value="P-loop containing nucleoside triphosphate hydrolases"/>
    <property type="match status" value="1"/>
</dbReference>
<accession>A0AAD3TA11</accession>
<name>A0AAD3TA11_NEPGR</name>
<evidence type="ECO:0000313" key="3">
    <source>
        <dbReference type="EMBL" id="GMH25690.1"/>
    </source>
</evidence>
<dbReference type="EMBL" id="BSYO01000029">
    <property type="protein sequence ID" value="GMH25690.1"/>
    <property type="molecule type" value="Genomic_DNA"/>
</dbReference>
<dbReference type="PANTHER" id="PTHR21087:SF4">
    <property type="entry name" value="INACTIVE SHIKIMATE KINASE LIKE 1, CHLOROPLASTIC-RELATED"/>
    <property type="match status" value="1"/>
</dbReference>
<dbReference type="PANTHER" id="PTHR21087">
    <property type="entry name" value="SHIKIMATE KINASE"/>
    <property type="match status" value="1"/>
</dbReference>
<gene>
    <name evidence="3" type="ORF">Nepgr_027533</name>
</gene>
<dbReference type="Pfam" id="PF01202">
    <property type="entry name" value="SKI"/>
    <property type="match status" value="1"/>
</dbReference>
<dbReference type="InterPro" id="IPR027417">
    <property type="entry name" value="P-loop_NTPase"/>
</dbReference>
<comment type="similarity">
    <text evidence="2">Belongs to the shikimate kinase family.</text>
</comment>
<dbReference type="Proteomes" id="UP001279734">
    <property type="component" value="Unassembled WGS sequence"/>
</dbReference>
<dbReference type="GO" id="GO:0005829">
    <property type="term" value="C:cytosol"/>
    <property type="evidence" value="ECO:0007669"/>
    <property type="project" value="TreeGrafter"/>
</dbReference>
<dbReference type="GO" id="GO:0009507">
    <property type="term" value="C:chloroplast"/>
    <property type="evidence" value="ECO:0007669"/>
    <property type="project" value="UniProtKB-SubCell"/>
</dbReference>
<dbReference type="FunFam" id="3.40.50.300:FF:001033">
    <property type="entry name" value="Shikimate kinase 2, chloroplastic"/>
    <property type="match status" value="1"/>
</dbReference>
<evidence type="ECO:0000256" key="1">
    <source>
        <dbReference type="ARBA" id="ARBA00004229"/>
    </source>
</evidence>
<dbReference type="InterPro" id="IPR031322">
    <property type="entry name" value="Shikimate/glucono_kinase"/>
</dbReference>
<keyword evidence="4" id="KW-1185">Reference proteome</keyword>
<dbReference type="Gene3D" id="3.40.50.300">
    <property type="entry name" value="P-loop containing nucleotide triphosphate hydrolases"/>
    <property type="match status" value="1"/>
</dbReference>
<comment type="caution">
    <text evidence="3">The sequence shown here is derived from an EMBL/GenBank/DDBJ whole genome shotgun (WGS) entry which is preliminary data.</text>
</comment>
<evidence type="ECO:0000313" key="4">
    <source>
        <dbReference type="Proteomes" id="UP001279734"/>
    </source>
</evidence>
<evidence type="ECO:0008006" key="5">
    <source>
        <dbReference type="Google" id="ProtNLM"/>
    </source>
</evidence>
<reference evidence="3" key="1">
    <citation type="submission" date="2023-05" db="EMBL/GenBank/DDBJ databases">
        <title>Nepenthes gracilis genome sequencing.</title>
        <authorList>
            <person name="Fukushima K."/>
        </authorList>
    </citation>
    <scope>NUCLEOTIDE SEQUENCE</scope>
    <source>
        <strain evidence="3">SING2019-196</strain>
    </source>
</reference>
<dbReference type="InterPro" id="IPR000623">
    <property type="entry name" value="Shikimate_kinase/TSH1"/>
</dbReference>
<sequence length="304" mass="33598">MEISNQVFRFRHFHFLQPSLLVFPLSSSLVHLPIFSKTSCPPHRPLISVSSERGPFFPKPLTGPRLLSKNNVPVDLATEPVRADPSVEMKKKAVEISNDLKGTSIFLVGMDNAKKASVGKVIADVLRYYYFDSDSLVEEAASGESSDKSFRVRDEDGFREAETEVLKQLSSMGRLVVSAGNGAVQSATNLALLRHGVSIWIDVPLDMIAKSIIEEGNQSTVSKISTPESFSEVLTRLAMLYEENRDGYATADAMVSLQKVASNLGHNYDELDRVTPEDMALEVFNELGKLTRVKKMMEAAGRPF</sequence>
<protein>
    <recommendedName>
        <fullName evidence="5">Inactive shikimate kinase like 1, chloroplastic</fullName>
    </recommendedName>
</protein>